<evidence type="ECO:0000256" key="3">
    <source>
        <dbReference type="ARBA" id="ARBA00022964"/>
    </source>
</evidence>
<organism evidence="7 8">
    <name type="scientific">OM182 bacterium MED-G24</name>
    <dbReference type="NCBI Taxonomy" id="1986255"/>
    <lineage>
        <taxon>Bacteria</taxon>
        <taxon>Pseudomonadati</taxon>
        <taxon>Pseudomonadota</taxon>
        <taxon>Gammaproteobacteria</taxon>
        <taxon>OMG group</taxon>
        <taxon>OM182 clade</taxon>
    </lineage>
</organism>
<dbReference type="InterPro" id="IPR051323">
    <property type="entry name" value="AtsK-like"/>
</dbReference>
<dbReference type="Pfam" id="PF02668">
    <property type="entry name" value="TauD"/>
    <property type="match status" value="1"/>
</dbReference>
<sequence length="270" mass="30381">MSVSGQEIETGRLPVTPLAGLIGAEVNVDLRALDDQTFDAVRAAFLEYLVLVFPDQHLTESDQIAFAQRFGELYVYPHNPGLTDHKDILPINLPSGTLRGRWHSDATFDAAPPAISILSGRELPSKGGETAFANQYAAFESLSDGMKEMIRPLRAVHDASSHNRPEEYTTHPVLRTHPETGRTALFVNHEFTRRFSHMSTEESAGLLNYLTDHAHRPEFCYVHLWRTGDVVMWDNRCAQHYPVMNRPEGEVRRMWRVTVAGGAPVYESRS</sequence>
<comment type="similarity">
    <text evidence="1">Belongs to the TfdA dioxygenase family.</text>
</comment>
<reference evidence="7 8" key="1">
    <citation type="submission" date="2017-08" db="EMBL/GenBank/DDBJ databases">
        <title>Fine stratification of microbial communities through a metagenomic profile of the photic zone.</title>
        <authorList>
            <person name="Haro-Moreno J.M."/>
            <person name="Lopez-Perez M."/>
            <person name="De La Torre J."/>
            <person name="Picazo A."/>
            <person name="Camacho A."/>
            <person name="Rodriguez-Valera F."/>
        </authorList>
    </citation>
    <scope>NUCLEOTIDE SEQUENCE [LARGE SCALE GENOMIC DNA]</scope>
    <source>
        <strain evidence="7">MED-G24</strain>
    </source>
</reference>
<keyword evidence="5" id="KW-0408">Iron</keyword>
<evidence type="ECO:0000313" key="7">
    <source>
        <dbReference type="EMBL" id="PDH40692.1"/>
    </source>
</evidence>
<dbReference type="GO" id="GO:0016706">
    <property type="term" value="F:2-oxoglutarate-dependent dioxygenase activity"/>
    <property type="evidence" value="ECO:0007669"/>
    <property type="project" value="TreeGrafter"/>
</dbReference>
<comment type="caution">
    <text evidence="7">The sequence shown here is derived from an EMBL/GenBank/DDBJ whole genome shotgun (WGS) entry which is preliminary data.</text>
</comment>
<evidence type="ECO:0000256" key="5">
    <source>
        <dbReference type="ARBA" id="ARBA00023004"/>
    </source>
</evidence>
<protein>
    <submittedName>
        <fullName evidence="7">Taurine dioxygenase</fullName>
    </submittedName>
</protein>
<dbReference type="Proteomes" id="UP000219327">
    <property type="component" value="Unassembled WGS sequence"/>
</dbReference>
<dbReference type="PANTHER" id="PTHR30468">
    <property type="entry name" value="ALPHA-KETOGLUTARATE-DEPENDENT SULFONATE DIOXYGENASE"/>
    <property type="match status" value="1"/>
</dbReference>
<dbReference type="PANTHER" id="PTHR30468:SF1">
    <property type="entry name" value="ALPHA-KETOGLUTARATE-DEPENDENT SULFONATE DIOXYGENASE"/>
    <property type="match status" value="1"/>
</dbReference>
<dbReference type="EMBL" id="NTKD01000009">
    <property type="protein sequence ID" value="PDH40692.1"/>
    <property type="molecule type" value="Genomic_DNA"/>
</dbReference>
<evidence type="ECO:0000256" key="4">
    <source>
        <dbReference type="ARBA" id="ARBA00023002"/>
    </source>
</evidence>
<keyword evidence="2" id="KW-0479">Metal-binding</keyword>
<evidence type="ECO:0000256" key="2">
    <source>
        <dbReference type="ARBA" id="ARBA00022723"/>
    </source>
</evidence>
<accession>A0A2A5WW24</accession>
<dbReference type="SUPFAM" id="SSF51197">
    <property type="entry name" value="Clavaminate synthase-like"/>
    <property type="match status" value="1"/>
</dbReference>
<dbReference type="GO" id="GO:0046872">
    <property type="term" value="F:metal ion binding"/>
    <property type="evidence" value="ECO:0007669"/>
    <property type="project" value="UniProtKB-KW"/>
</dbReference>
<proteinExistence type="inferred from homology"/>
<evidence type="ECO:0000256" key="1">
    <source>
        <dbReference type="ARBA" id="ARBA00005896"/>
    </source>
</evidence>
<dbReference type="GO" id="GO:0005737">
    <property type="term" value="C:cytoplasm"/>
    <property type="evidence" value="ECO:0007669"/>
    <property type="project" value="TreeGrafter"/>
</dbReference>
<keyword evidence="4" id="KW-0560">Oxidoreductase</keyword>
<dbReference type="InterPro" id="IPR042098">
    <property type="entry name" value="TauD-like_sf"/>
</dbReference>
<name>A0A2A5WW24_9GAMM</name>
<dbReference type="InterPro" id="IPR003819">
    <property type="entry name" value="TauD/TfdA-like"/>
</dbReference>
<gene>
    <name evidence="7" type="ORF">CNE99_02930</name>
</gene>
<dbReference type="Gene3D" id="3.60.130.10">
    <property type="entry name" value="Clavaminate synthase-like"/>
    <property type="match status" value="1"/>
</dbReference>
<dbReference type="AlphaFoldDB" id="A0A2A5WW24"/>
<evidence type="ECO:0000313" key="8">
    <source>
        <dbReference type="Proteomes" id="UP000219327"/>
    </source>
</evidence>
<feature type="domain" description="TauD/TfdA-like" evidence="6">
    <location>
        <begin position="15"/>
        <end position="258"/>
    </location>
</feature>
<keyword evidence="3 7" id="KW-0223">Dioxygenase</keyword>
<evidence type="ECO:0000259" key="6">
    <source>
        <dbReference type="Pfam" id="PF02668"/>
    </source>
</evidence>